<organism evidence="2 3">
    <name type="scientific">Multifurca ochricompacta</name>
    <dbReference type="NCBI Taxonomy" id="376703"/>
    <lineage>
        <taxon>Eukaryota</taxon>
        <taxon>Fungi</taxon>
        <taxon>Dikarya</taxon>
        <taxon>Basidiomycota</taxon>
        <taxon>Agaricomycotina</taxon>
        <taxon>Agaricomycetes</taxon>
        <taxon>Russulales</taxon>
        <taxon>Russulaceae</taxon>
        <taxon>Multifurca</taxon>
    </lineage>
</organism>
<feature type="region of interest" description="Disordered" evidence="1">
    <location>
        <begin position="572"/>
        <end position="630"/>
    </location>
</feature>
<feature type="compositionally biased region" description="Basic and acidic residues" evidence="1">
    <location>
        <begin position="679"/>
        <end position="690"/>
    </location>
</feature>
<reference evidence="2" key="1">
    <citation type="journal article" date="2022" name="New Phytol.">
        <title>Evolutionary transition to the ectomycorrhizal habit in the genomes of a hyperdiverse lineage of mushroom-forming fungi.</title>
        <authorList>
            <person name="Looney B."/>
            <person name="Miyauchi S."/>
            <person name="Morin E."/>
            <person name="Drula E."/>
            <person name="Courty P.E."/>
            <person name="Kohler A."/>
            <person name="Kuo A."/>
            <person name="LaButti K."/>
            <person name="Pangilinan J."/>
            <person name="Lipzen A."/>
            <person name="Riley R."/>
            <person name="Andreopoulos W."/>
            <person name="He G."/>
            <person name="Johnson J."/>
            <person name="Nolan M."/>
            <person name="Tritt A."/>
            <person name="Barry K.W."/>
            <person name="Grigoriev I.V."/>
            <person name="Nagy L.G."/>
            <person name="Hibbett D."/>
            <person name="Henrissat B."/>
            <person name="Matheny P.B."/>
            <person name="Labbe J."/>
            <person name="Martin F.M."/>
        </authorList>
    </citation>
    <scope>NUCLEOTIDE SEQUENCE</scope>
    <source>
        <strain evidence="2">BPL690</strain>
    </source>
</reference>
<proteinExistence type="predicted"/>
<sequence>MQSIFNRPPSIAKDTVYYALYPPELSSNRSSATALLLSVQNFVESFLTDFLWHRDAFQLKVVQNNDRSGWFLEGRMRVGDSIDDEWCVVWLLHEVSKKWDFAISIHDSDGEFMLIEAADTLPSWVTPSVVENRVWIYKSHLHLIPLSHVSSPSSGRPHVGVPTEDLTSSNDYLNISDALKLIRDISADTKASVHVEQTLWQRIERYPNGLSFHVHKTKAYLPIDIAKALSVNPALIQKAIEIFYTRDAVQLRAAHKMTRFPPQPCVLRTVRLSRTAYAQSVGQRFHPPKVFGRSWQVNEGNPEWKWRDLGLKISCGFEMLYQEGGSREEKLNTSLDGLNTAVQARRDAVQRDPEYAKYIKCIQVAGYFRDEIEGSRLWNELENKALVVFLQSQREDHTHRPSFASQVNAAVAKAEVLEPSSDLEDSDDWLTVSAEDFDTVLQEQTRQYASRTSHVMDVDDAPRLGDEENDVTNTQVAKLRDLANKVDAFVAGKGDVEGAIFKDEQSSGEETGDFSDEGFSDSGAESGDEEESASAARQTALENLVPGIESSEYGRMPASFYEHSQRVAATCGEVSTSVTDNSLPHVRSQPVRAPIIPRDRYEGVDSDDDSEDEDEPVDEEDEEEQPQLVGDVEVDMAEEEEEFLEFSRQTLGISDEHWREILQERRGRGAFVPTYVTEESRHSFMKDSAHKTAISDAPESVPHLQRTGASPNLDSFEAVMRAMDEELARSQSHNALASSSNPSPRDKAESVSVGGVDIELAMDAELKAALDQDEDDGIDLDAAGSIDYNLIKNFLESFKSQAGLSGPVSNLAGRLQPSWGLPRDDSG</sequence>
<accession>A0AAD4MG81</accession>
<comment type="caution">
    <text evidence="2">The sequence shown here is derived from an EMBL/GenBank/DDBJ whole genome shotgun (WGS) entry which is preliminary data.</text>
</comment>
<dbReference type="AlphaFoldDB" id="A0AAD4MG81"/>
<evidence type="ECO:0000313" key="3">
    <source>
        <dbReference type="Proteomes" id="UP001203297"/>
    </source>
</evidence>
<dbReference type="EMBL" id="WTXG01000001">
    <property type="protein sequence ID" value="KAI0307939.1"/>
    <property type="molecule type" value="Genomic_DNA"/>
</dbReference>
<protein>
    <submittedName>
        <fullName evidence="2">SGT1 protein-domain-containing protein</fullName>
    </submittedName>
</protein>
<dbReference type="InterPro" id="IPR010770">
    <property type="entry name" value="Ecd"/>
</dbReference>
<feature type="region of interest" description="Disordered" evidence="1">
    <location>
        <begin position="679"/>
        <end position="710"/>
    </location>
</feature>
<evidence type="ECO:0000313" key="2">
    <source>
        <dbReference type="EMBL" id="KAI0307939.1"/>
    </source>
</evidence>
<feature type="region of interest" description="Disordered" evidence="1">
    <location>
        <begin position="806"/>
        <end position="827"/>
    </location>
</feature>
<dbReference type="GO" id="GO:0005634">
    <property type="term" value="C:nucleus"/>
    <property type="evidence" value="ECO:0007669"/>
    <property type="project" value="TreeGrafter"/>
</dbReference>
<dbReference type="Pfam" id="PF07093">
    <property type="entry name" value="SGT1"/>
    <property type="match status" value="1"/>
</dbReference>
<feature type="compositionally biased region" description="Polar residues" evidence="1">
    <location>
        <begin position="729"/>
        <end position="743"/>
    </location>
</feature>
<keyword evidence="3" id="KW-1185">Reference proteome</keyword>
<dbReference type="PANTHER" id="PTHR13060:SF0">
    <property type="entry name" value="PROTEIN ECDYSONELESS HOMOLOG"/>
    <property type="match status" value="1"/>
</dbReference>
<feature type="compositionally biased region" description="Acidic residues" evidence="1">
    <location>
        <begin position="604"/>
        <end position="625"/>
    </location>
</feature>
<feature type="region of interest" description="Disordered" evidence="1">
    <location>
        <begin position="500"/>
        <end position="536"/>
    </location>
</feature>
<dbReference type="PANTHER" id="PTHR13060">
    <property type="entry name" value="SGT1 PROTEIN HSGT1 SUPPRESSOR OF GCR2"/>
    <property type="match status" value="1"/>
</dbReference>
<feature type="compositionally biased region" description="Polar residues" evidence="1">
    <location>
        <begin position="573"/>
        <end position="582"/>
    </location>
</feature>
<feature type="region of interest" description="Disordered" evidence="1">
    <location>
        <begin position="727"/>
        <end position="754"/>
    </location>
</feature>
<dbReference type="Proteomes" id="UP001203297">
    <property type="component" value="Unassembled WGS sequence"/>
</dbReference>
<gene>
    <name evidence="2" type="ORF">B0F90DRAFT_1807288</name>
</gene>
<evidence type="ECO:0000256" key="1">
    <source>
        <dbReference type="SAM" id="MobiDB-lite"/>
    </source>
</evidence>
<feature type="compositionally biased region" description="Acidic residues" evidence="1">
    <location>
        <begin position="506"/>
        <end position="519"/>
    </location>
</feature>
<name>A0AAD4MG81_9AGAM</name>